<comment type="caution">
    <text evidence="1">The sequence shown here is derived from an EMBL/GenBank/DDBJ whole genome shotgun (WGS) entry which is preliminary data.</text>
</comment>
<reference evidence="1 2" key="1">
    <citation type="journal article" date="2013" name="ISME J.">
        <title>A metabolic model for members of the genus Tetrasphaera involved in enhanced biological phosphorus removal.</title>
        <authorList>
            <person name="Kristiansen R."/>
            <person name="Nguyen H.T.T."/>
            <person name="Saunders A.M."/>
            <person name="Nielsen J.L."/>
            <person name="Wimmer R."/>
            <person name="Le V.Q."/>
            <person name="McIlroy S.J."/>
            <person name="Petrovski S."/>
            <person name="Seviour R.J."/>
            <person name="Calteau A."/>
            <person name="Nielsen K.L."/>
            <person name="Nielsen P.H."/>
        </authorList>
    </citation>
    <scope>NUCLEOTIDE SEQUENCE [LARGE SCALE GENOMIC DNA]</scope>
    <source>
        <strain evidence="1 2">Ben 74</strain>
    </source>
</reference>
<sequence length="414" mass="44968">MTLPCSNAAFAGGSDLDDLKLSDADIADWVSDVATLTGMIPPQDFFGGDFLKTVSGDIARSQLLSLAARRPTAKRIKESFGSWLNLLTVSGVLPDGAHHTVRGVRSVAADGHVCLSLPERTIDDWLSAYGVDHAKEPRYPDSNYRGDFLVGGSFIEFFGLVGNPDYDARIQEKRELAEKYGIDLIEVYPKDMLTWGATQEWLAKRLGFDLGTRERQVLPTQPQVLSEAKPAIPEAPPAGPAEGWYADPTGREASRWWDGRYWKHWVTDAVGVTYSDTPYPGRDDQVNRGAEIEGQQTWEFLSSTKFSWPGKLKGAELVTHLELMFRCMDAVENAAGTEGYGTSPAAYSEAAGHLRHARNHAGEAAVLARAVESGLGPGAGRRDITARLAALEEAGVHPNPVASGMTADYPPPEV</sequence>
<keyword evidence="2" id="KW-1185">Reference proteome</keyword>
<dbReference type="AlphaFoldDB" id="A0A077M5Z0"/>
<dbReference type="OrthoDB" id="2004788at2"/>
<dbReference type="Proteomes" id="UP000035720">
    <property type="component" value="Unassembled WGS sequence"/>
</dbReference>
<evidence type="ECO:0000313" key="2">
    <source>
        <dbReference type="Proteomes" id="UP000035720"/>
    </source>
</evidence>
<name>A0A077M5Z0_9MICO</name>
<organism evidence="1 2">
    <name type="scientific">Nostocoides jenkinsii Ben 74</name>
    <dbReference type="NCBI Taxonomy" id="1193518"/>
    <lineage>
        <taxon>Bacteria</taxon>
        <taxon>Bacillati</taxon>
        <taxon>Actinomycetota</taxon>
        <taxon>Actinomycetes</taxon>
        <taxon>Micrococcales</taxon>
        <taxon>Intrasporangiaceae</taxon>
        <taxon>Nostocoides</taxon>
    </lineage>
</organism>
<evidence type="ECO:0008006" key="3">
    <source>
        <dbReference type="Google" id="ProtNLM"/>
    </source>
</evidence>
<evidence type="ECO:0000313" key="1">
    <source>
        <dbReference type="EMBL" id="CCI51959.1"/>
    </source>
</evidence>
<dbReference type="EMBL" id="CAJC01000040">
    <property type="protein sequence ID" value="CCI51959.1"/>
    <property type="molecule type" value="Genomic_DNA"/>
</dbReference>
<dbReference type="RefSeq" id="WP_048548205.1">
    <property type="nucleotide sequence ID" value="NZ_HF571038.1"/>
</dbReference>
<proteinExistence type="predicted"/>
<gene>
    <name evidence="1" type="ORF">BN13_1340002</name>
</gene>
<accession>A0A077M5Z0</accession>
<dbReference type="STRING" id="1193518.BN13_1340002"/>
<protein>
    <recommendedName>
        <fullName evidence="3">DUF2510 domain-containing protein</fullName>
    </recommendedName>
</protein>